<feature type="signal peptide" evidence="1">
    <location>
        <begin position="1"/>
        <end position="20"/>
    </location>
</feature>
<evidence type="ECO:0000256" key="1">
    <source>
        <dbReference type="SAM" id="SignalP"/>
    </source>
</evidence>
<keyword evidence="1" id="KW-0732">Signal</keyword>
<evidence type="ECO:0000313" key="2">
    <source>
        <dbReference type="EMBL" id="SHF56621.1"/>
    </source>
</evidence>
<accession>A0A1M5CPH7</accession>
<dbReference type="AlphaFoldDB" id="A0A1M5CPH7"/>
<proteinExistence type="predicted"/>
<feature type="chain" id="PRO_5012318941" evidence="1">
    <location>
        <begin position="21"/>
        <end position="259"/>
    </location>
</feature>
<keyword evidence="3" id="KW-1185">Reference proteome</keyword>
<organism evidence="2 3">
    <name type="scientific">Chryseobacterium arachidis</name>
    <dbReference type="NCBI Taxonomy" id="1416778"/>
    <lineage>
        <taxon>Bacteria</taxon>
        <taxon>Pseudomonadati</taxon>
        <taxon>Bacteroidota</taxon>
        <taxon>Flavobacteriia</taxon>
        <taxon>Flavobacteriales</taxon>
        <taxon>Weeksellaceae</taxon>
        <taxon>Chryseobacterium group</taxon>
        <taxon>Chryseobacterium</taxon>
    </lineage>
</organism>
<evidence type="ECO:0000313" key="3">
    <source>
        <dbReference type="Proteomes" id="UP000184518"/>
    </source>
</evidence>
<dbReference type="STRING" id="1416778.SAMN05443633_1059"/>
<dbReference type="Proteomes" id="UP000184518">
    <property type="component" value="Unassembled WGS sequence"/>
</dbReference>
<dbReference type="EMBL" id="FQUT01000005">
    <property type="protein sequence ID" value="SHF56621.1"/>
    <property type="molecule type" value="Genomic_DNA"/>
</dbReference>
<gene>
    <name evidence="2" type="ORF">SAMN05443633_1059</name>
</gene>
<protein>
    <submittedName>
        <fullName evidence="2">Uncharacterized protein</fullName>
    </submittedName>
</protein>
<name>A0A1M5CPH7_9FLAO</name>
<sequence length="259" mass="28837">MKMKKLSLVILTACSMFAFGQNISDYKYISLPAKFETFKEDFGLGEMLTKTLKGKNYTVIPADKLQWPTEAQNNPCNVLLADIVNDSGFLRNKVQVQFKDCQNKVVKSIKGASSIKEFKEGFQDALKQTYSSISPANPVNQANTNSISNTSTNINTDTAVSATKEIDITNRNSGDNNAIKFSNGKQELIRIQVDNKQFILVGQNSSSPFATFRTTTKEDVFRVKLQNGESTLGYYENGNIVIEMPLSNGDYAKEVFSKR</sequence>
<reference evidence="3" key="1">
    <citation type="submission" date="2016-11" db="EMBL/GenBank/DDBJ databases">
        <authorList>
            <person name="Varghese N."/>
            <person name="Submissions S."/>
        </authorList>
    </citation>
    <scope>NUCLEOTIDE SEQUENCE [LARGE SCALE GENOMIC DNA]</scope>
    <source>
        <strain evidence="3">DSM 27619</strain>
    </source>
</reference>